<comment type="function">
    <text evidence="5">Responsible for synthesis of pseudouridine from uracil-55 in the psi GC loop of transfer RNAs.</text>
</comment>
<dbReference type="PANTHER" id="PTHR13767:SF2">
    <property type="entry name" value="PSEUDOURIDYLATE SYNTHASE TRUB1"/>
    <property type="match status" value="1"/>
</dbReference>
<comment type="catalytic activity">
    <reaction evidence="1 5">
        <text>uridine(55) in tRNA = pseudouridine(55) in tRNA</text>
        <dbReference type="Rhea" id="RHEA:42532"/>
        <dbReference type="Rhea" id="RHEA-COMP:10101"/>
        <dbReference type="Rhea" id="RHEA-COMP:10102"/>
        <dbReference type="ChEBI" id="CHEBI:65314"/>
        <dbReference type="ChEBI" id="CHEBI:65315"/>
        <dbReference type="EC" id="5.4.99.25"/>
    </reaction>
</comment>
<evidence type="ECO:0000256" key="5">
    <source>
        <dbReference type="HAMAP-Rule" id="MF_01080"/>
    </source>
</evidence>
<gene>
    <name evidence="5 8" type="primary">truB</name>
    <name evidence="8" type="ORF">RSPPHO_00940</name>
</gene>
<dbReference type="KEGG" id="rpm:RSPPHO_00940"/>
<keyword evidence="9" id="KW-1185">Reference proteome</keyword>
<dbReference type="STRING" id="1150469.RSPPHO_00940"/>
<dbReference type="GO" id="GO:0160148">
    <property type="term" value="F:tRNA pseudouridine(55) synthase activity"/>
    <property type="evidence" value="ECO:0007669"/>
    <property type="project" value="UniProtKB-EC"/>
</dbReference>
<name>H6SRN7_PARPM</name>
<feature type="domain" description="Pseudouridine synthase II N-terminal" evidence="6">
    <location>
        <begin position="31"/>
        <end position="179"/>
    </location>
</feature>
<feature type="domain" description="tRNA pseudouridylate synthase B C-terminal" evidence="7">
    <location>
        <begin position="180"/>
        <end position="237"/>
    </location>
</feature>
<dbReference type="Gene3D" id="3.30.2350.10">
    <property type="entry name" value="Pseudouridine synthase"/>
    <property type="match status" value="1"/>
</dbReference>
<dbReference type="InterPro" id="IPR014780">
    <property type="entry name" value="tRNA_psdUridine_synth_TruB"/>
</dbReference>
<reference evidence="8 9" key="1">
    <citation type="submission" date="2012-02" db="EMBL/GenBank/DDBJ databases">
        <title>Shotgun genome sequence of Phaeospirillum photometricum DSM 122.</title>
        <authorList>
            <person name="Duquesne K."/>
            <person name="Sturgis J."/>
        </authorList>
    </citation>
    <scope>NUCLEOTIDE SEQUENCE [LARGE SCALE GENOMIC DNA]</scope>
    <source>
        <strain evidence="9">DSM122</strain>
    </source>
</reference>
<dbReference type="AlphaFoldDB" id="H6SRN7"/>
<sequence>MSRRRGRPVHGWLAVDKPLGVTSADVVSLARRVLGAAKVGHGGTLDPLASGVLPLAFGEATKTVSYVMDGAKVYEVGVAWGEERDTDDREGQVTETSPHRPTTEAILAVLPRFMGTISQVPPAYSAVKVAGRRAYDLARAEETVSLSERQVRIDALTLVSQPSADEAVFRVVSGKGTYMRALARDMARALGTVGHVKALRRLACGPFTEETAISLEVLTALGQDEAARRLLPIEAALDDIPAVPLTEEEARRLSQGQALSLLSLASRVSLDSLASGDAVQALFNGRVVALARVAGVEIRPARVIHP</sequence>
<dbReference type="EMBL" id="HE663493">
    <property type="protein sequence ID" value="CCG07566.1"/>
    <property type="molecule type" value="Genomic_DNA"/>
</dbReference>
<dbReference type="RefSeq" id="WP_014414206.1">
    <property type="nucleotide sequence ID" value="NC_017059.1"/>
</dbReference>
<dbReference type="SUPFAM" id="SSF55120">
    <property type="entry name" value="Pseudouridine synthase"/>
    <property type="match status" value="1"/>
</dbReference>
<dbReference type="Pfam" id="PF01509">
    <property type="entry name" value="TruB_N"/>
    <property type="match status" value="1"/>
</dbReference>
<dbReference type="InterPro" id="IPR020103">
    <property type="entry name" value="PsdUridine_synth_cat_dom_sf"/>
</dbReference>
<dbReference type="GO" id="GO:0003723">
    <property type="term" value="F:RNA binding"/>
    <property type="evidence" value="ECO:0007669"/>
    <property type="project" value="InterPro"/>
</dbReference>
<dbReference type="EC" id="5.4.99.25" evidence="5"/>
<protein>
    <recommendedName>
        <fullName evidence="5">tRNA pseudouridine synthase B</fullName>
        <ecNumber evidence="5">5.4.99.25</ecNumber>
    </recommendedName>
    <alternativeName>
        <fullName evidence="5">tRNA pseudouridine(55) synthase</fullName>
        <shortName evidence="5">Psi55 synthase</shortName>
    </alternativeName>
    <alternativeName>
        <fullName evidence="5">tRNA pseudouridylate synthase</fullName>
    </alternativeName>
    <alternativeName>
        <fullName evidence="5">tRNA-uridine isomerase</fullName>
    </alternativeName>
</protein>
<comment type="similarity">
    <text evidence="2 5">Belongs to the pseudouridine synthase TruB family. Type 1 subfamily.</text>
</comment>
<dbReference type="InterPro" id="IPR002501">
    <property type="entry name" value="PsdUridine_synth_N"/>
</dbReference>
<keyword evidence="3 5" id="KW-0819">tRNA processing</keyword>
<dbReference type="NCBIfam" id="TIGR00431">
    <property type="entry name" value="TruB"/>
    <property type="match status" value="1"/>
</dbReference>
<keyword evidence="4 5" id="KW-0413">Isomerase</keyword>
<organism evidence="8 9">
    <name type="scientific">Pararhodospirillum photometricum DSM 122</name>
    <dbReference type="NCBI Taxonomy" id="1150469"/>
    <lineage>
        <taxon>Bacteria</taxon>
        <taxon>Pseudomonadati</taxon>
        <taxon>Pseudomonadota</taxon>
        <taxon>Alphaproteobacteria</taxon>
        <taxon>Rhodospirillales</taxon>
        <taxon>Rhodospirillaceae</taxon>
        <taxon>Pararhodospirillum</taxon>
    </lineage>
</organism>
<dbReference type="GO" id="GO:1990481">
    <property type="term" value="P:mRNA pseudouridine synthesis"/>
    <property type="evidence" value="ECO:0007669"/>
    <property type="project" value="TreeGrafter"/>
</dbReference>
<evidence type="ECO:0000259" key="7">
    <source>
        <dbReference type="Pfam" id="PF16198"/>
    </source>
</evidence>
<dbReference type="GO" id="GO:0031119">
    <property type="term" value="P:tRNA pseudouridine synthesis"/>
    <property type="evidence" value="ECO:0007669"/>
    <property type="project" value="UniProtKB-UniRule"/>
</dbReference>
<evidence type="ECO:0000256" key="3">
    <source>
        <dbReference type="ARBA" id="ARBA00022694"/>
    </source>
</evidence>
<dbReference type="PANTHER" id="PTHR13767">
    <property type="entry name" value="TRNA-PSEUDOURIDINE SYNTHASE"/>
    <property type="match status" value="1"/>
</dbReference>
<dbReference type="CDD" id="cd02573">
    <property type="entry name" value="PseudoU_synth_EcTruB"/>
    <property type="match status" value="1"/>
</dbReference>
<evidence type="ECO:0000256" key="4">
    <source>
        <dbReference type="ARBA" id="ARBA00023235"/>
    </source>
</evidence>
<dbReference type="HOGENOM" id="CLU_032087_0_3_5"/>
<feature type="active site" description="Nucleophile" evidence="5">
    <location>
        <position position="46"/>
    </location>
</feature>
<evidence type="ECO:0000313" key="9">
    <source>
        <dbReference type="Proteomes" id="UP000033220"/>
    </source>
</evidence>
<accession>H6SRN7</accession>
<dbReference type="PATRIC" id="fig|1150469.3.peg.1077"/>
<dbReference type="Proteomes" id="UP000033220">
    <property type="component" value="Chromosome DSM 122"/>
</dbReference>
<proteinExistence type="inferred from homology"/>
<evidence type="ECO:0000256" key="1">
    <source>
        <dbReference type="ARBA" id="ARBA00000385"/>
    </source>
</evidence>
<evidence type="ECO:0000259" key="6">
    <source>
        <dbReference type="Pfam" id="PF01509"/>
    </source>
</evidence>
<dbReference type="Pfam" id="PF16198">
    <property type="entry name" value="TruB_C_2"/>
    <property type="match status" value="1"/>
</dbReference>
<dbReference type="InterPro" id="IPR032819">
    <property type="entry name" value="TruB_C"/>
</dbReference>
<dbReference type="HAMAP" id="MF_01080">
    <property type="entry name" value="TruB_bact"/>
    <property type="match status" value="1"/>
</dbReference>
<dbReference type="OrthoDB" id="9802309at2"/>
<evidence type="ECO:0000313" key="8">
    <source>
        <dbReference type="EMBL" id="CCG07566.1"/>
    </source>
</evidence>
<evidence type="ECO:0000256" key="2">
    <source>
        <dbReference type="ARBA" id="ARBA00005642"/>
    </source>
</evidence>
<dbReference type="eggNOG" id="COG0130">
    <property type="taxonomic scope" value="Bacteria"/>
</dbReference>